<keyword evidence="3" id="KW-1185">Reference proteome</keyword>
<gene>
    <name evidence="2" type="ORF">BEN47_06040</name>
</gene>
<comment type="caution">
    <text evidence="2">The sequence shown here is derived from an EMBL/GenBank/DDBJ whole genome shotgun (WGS) entry which is preliminary data.</text>
</comment>
<dbReference type="STRING" id="1908237.BEN47_06040"/>
<dbReference type="OrthoDB" id="884194at2"/>
<name>A0A1G1SQC0_9BACT</name>
<feature type="signal peptide" evidence="1">
    <location>
        <begin position="1"/>
        <end position="21"/>
    </location>
</feature>
<feature type="chain" id="PRO_5009578212" description="Outer membrane protein beta-barrel domain-containing protein" evidence="1">
    <location>
        <begin position="22"/>
        <end position="254"/>
    </location>
</feature>
<evidence type="ECO:0000313" key="3">
    <source>
        <dbReference type="Proteomes" id="UP000176294"/>
    </source>
</evidence>
<accession>A0A1G1SQC0</accession>
<reference evidence="2 3" key="1">
    <citation type="submission" date="2016-08" db="EMBL/GenBank/DDBJ databases">
        <title>Hymenobacter coccineus sp. nov., Hymenobacter lapidarius sp. nov. and Hymenobacter glacialis sp. nov., isolated from Antarctic soil.</title>
        <authorList>
            <person name="Sedlacek I."/>
            <person name="Kralova S."/>
            <person name="Kyrova K."/>
            <person name="Maslanova I."/>
            <person name="Stankova E."/>
            <person name="Vrbovska V."/>
            <person name="Nemec M."/>
            <person name="Bartak M."/>
            <person name="Svec P."/>
            <person name="Busse H.-J."/>
            <person name="Pantucek R."/>
        </authorList>
    </citation>
    <scope>NUCLEOTIDE SEQUENCE [LARGE SCALE GENOMIC DNA]</scope>
    <source>
        <strain evidence="2 3">CCM 8643</strain>
    </source>
</reference>
<dbReference type="RefSeq" id="WP_070730962.1">
    <property type="nucleotide sequence ID" value="NZ_MDZB01000175.1"/>
</dbReference>
<dbReference type="EMBL" id="MDZB01000175">
    <property type="protein sequence ID" value="OGX80814.1"/>
    <property type="molecule type" value="Genomic_DNA"/>
</dbReference>
<protein>
    <recommendedName>
        <fullName evidence="4">Outer membrane protein beta-barrel domain-containing protein</fullName>
    </recommendedName>
</protein>
<proteinExistence type="predicted"/>
<keyword evidence="1" id="KW-0732">Signal</keyword>
<dbReference type="Proteomes" id="UP000176294">
    <property type="component" value="Unassembled WGS sequence"/>
</dbReference>
<evidence type="ECO:0000313" key="2">
    <source>
        <dbReference type="EMBL" id="OGX80814.1"/>
    </source>
</evidence>
<evidence type="ECO:0008006" key="4">
    <source>
        <dbReference type="Google" id="ProtNLM"/>
    </source>
</evidence>
<organism evidence="2 3">
    <name type="scientific">Hymenobacter lapidarius</name>
    <dbReference type="NCBI Taxonomy" id="1908237"/>
    <lineage>
        <taxon>Bacteria</taxon>
        <taxon>Pseudomonadati</taxon>
        <taxon>Bacteroidota</taxon>
        <taxon>Cytophagia</taxon>
        <taxon>Cytophagales</taxon>
        <taxon>Hymenobacteraceae</taxon>
        <taxon>Hymenobacter</taxon>
    </lineage>
</organism>
<evidence type="ECO:0000256" key="1">
    <source>
        <dbReference type="SAM" id="SignalP"/>
    </source>
</evidence>
<sequence length="254" mass="28497">MLITRLFPMACLLALTATAHAQTAAPAADTARFYRHHLGLTASPVLDGFFRNNRSLPVGLLYKRQTAPNKLWRFGVVLNQNYSRRDEDNPSPPTTMVKVNEEYILNTLGLGASVGRELTKPFSKRWTGTLGADVSAGFSRFTRDARKQSLGNANQGVNPSEYRQLDQFRSFNAAVAPFVGLRYAIRTYLYASAESAIKVYYFRETIGGRITQTDLVTRQIISLTRDPGLVITDQSFRTRFQLINQVTLHCQIGR</sequence>
<dbReference type="AlphaFoldDB" id="A0A1G1SQC0"/>